<dbReference type="GO" id="GO:0005509">
    <property type="term" value="F:calcium ion binding"/>
    <property type="evidence" value="ECO:0007669"/>
    <property type="project" value="InterPro"/>
</dbReference>
<evidence type="ECO:0000313" key="11">
    <source>
        <dbReference type="EnsemblMetazoa" id="GPPI004143-PA"/>
    </source>
</evidence>
<evidence type="ECO:0000256" key="2">
    <source>
        <dbReference type="ARBA" id="ARBA00022553"/>
    </source>
</evidence>
<dbReference type="Gene3D" id="1.10.220.10">
    <property type="entry name" value="Annexin"/>
    <property type="match status" value="8"/>
</dbReference>
<dbReference type="Pfam" id="PF00191">
    <property type="entry name" value="Annexin"/>
    <property type="match status" value="8"/>
</dbReference>
<protein>
    <recommendedName>
        <fullName evidence="10">Annexin</fullName>
    </recommendedName>
</protein>
<evidence type="ECO:0000256" key="9">
    <source>
        <dbReference type="ARBA" id="ARBA00024321"/>
    </source>
</evidence>
<keyword evidence="5" id="KW-0007">Acetylation</keyword>
<keyword evidence="3 10" id="KW-0677">Repeat</keyword>
<dbReference type="PANTHER" id="PTHR10502">
    <property type="entry name" value="ANNEXIN"/>
    <property type="match status" value="1"/>
</dbReference>
<comment type="domain">
    <text evidence="10">A pair of annexin repeats may form one binding site for calcium and phospholipid.</text>
</comment>
<dbReference type="EMBL" id="JXJN01001542">
    <property type="status" value="NOT_ANNOTATED_CDS"/>
    <property type="molecule type" value="Genomic_DNA"/>
</dbReference>
<dbReference type="InterPro" id="IPR002391">
    <property type="entry name" value="ANX4"/>
</dbReference>
<comment type="subcellular location">
    <subcellularLocation>
        <location evidence="9">Zymogen granule membrane</location>
        <topology evidence="9">Peripheral membrane protein</topology>
    </subcellularLocation>
</comment>
<dbReference type="VEuPathDB" id="VectorBase:GPPI004143"/>
<evidence type="ECO:0000256" key="5">
    <source>
        <dbReference type="ARBA" id="ARBA00022990"/>
    </source>
</evidence>
<keyword evidence="4 10" id="KW-0106">Calcium</keyword>
<dbReference type="STRING" id="67801.A0A1B0APR2"/>
<dbReference type="FunFam" id="1.10.220.10:FF:000010">
    <property type="entry name" value="Annexin"/>
    <property type="match status" value="2"/>
</dbReference>
<organism evidence="11 12">
    <name type="scientific">Glossina palpalis gambiensis</name>
    <dbReference type="NCBI Taxonomy" id="67801"/>
    <lineage>
        <taxon>Eukaryota</taxon>
        <taxon>Metazoa</taxon>
        <taxon>Ecdysozoa</taxon>
        <taxon>Arthropoda</taxon>
        <taxon>Hexapoda</taxon>
        <taxon>Insecta</taxon>
        <taxon>Pterygota</taxon>
        <taxon>Neoptera</taxon>
        <taxon>Endopterygota</taxon>
        <taxon>Diptera</taxon>
        <taxon>Brachycera</taxon>
        <taxon>Muscomorpha</taxon>
        <taxon>Hippoboscoidea</taxon>
        <taxon>Glossinidae</taxon>
        <taxon>Glossina</taxon>
    </lineage>
</organism>
<keyword evidence="7 10" id="KW-0111">Calcium/phospholipid-binding</keyword>
<evidence type="ECO:0000256" key="4">
    <source>
        <dbReference type="ARBA" id="ARBA00022837"/>
    </source>
</evidence>
<accession>A0A1B0APR2</accession>
<dbReference type="Proteomes" id="UP000092460">
    <property type="component" value="Unassembled WGS sequence"/>
</dbReference>
<comment type="similarity">
    <text evidence="1 10">Belongs to the annexin family.</text>
</comment>
<dbReference type="PRINTS" id="PR00200">
    <property type="entry name" value="ANNEXINIV"/>
</dbReference>
<dbReference type="GO" id="GO:0042589">
    <property type="term" value="C:zymogen granule membrane"/>
    <property type="evidence" value="ECO:0007669"/>
    <property type="project" value="UniProtKB-SubCell"/>
</dbReference>
<keyword evidence="12" id="KW-1185">Reference proteome</keyword>
<dbReference type="FunFam" id="1.10.220.10:FF:000002">
    <property type="entry name" value="Annexin"/>
    <property type="match status" value="2"/>
</dbReference>
<evidence type="ECO:0000256" key="6">
    <source>
        <dbReference type="ARBA" id="ARBA00023216"/>
    </source>
</evidence>
<proteinExistence type="inferred from homology"/>
<dbReference type="InterPro" id="IPR001464">
    <property type="entry name" value="Annexin"/>
</dbReference>
<evidence type="ECO:0000313" key="12">
    <source>
        <dbReference type="Proteomes" id="UP000092460"/>
    </source>
</evidence>
<dbReference type="SUPFAM" id="SSF47874">
    <property type="entry name" value="Annexin"/>
    <property type="match status" value="2"/>
</dbReference>
<reference evidence="12" key="1">
    <citation type="submission" date="2015-01" db="EMBL/GenBank/DDBJ databases">
        <authorList>
            <person name="Aksoy S."/>
            <person name="Warren W."/>
            <person name="Wilson R.K."/>
        </authorList>
    </citation>
    <scope>NUCLEOTIDE SEQUENCE [LARGE SCALE GENOMIC DNA]</scope>
    <source>
        <strain evidence="12">IAEA</strain>
    </source>
</reference>
<dbReference type="PRINTS" id="PR00196">
    <property type="entry name" value="ANNEXIN"/>
</dbReference>
<evidence type="ECO:0000256" key="7">
    <source>
        <dbReference type="ARBA" id="ARBA00023302"/>
    </source>
</evidence>
<reference evidence="11" key="2">
    <citation type="submission" date="2020-05" db="UniProtKB">
        <authorList>
            <consortium name="EnsemblMetazoa"/>
        </authorList>
    </citation>
    <scope>IDENTIFICATION</scope>
    <source>
        <strain evidence="11">IAEA</strain>
    </source>
</reference>
<sequence>MYCFFGEQPIPTVVPVSPFDAAADSQTLRAAMKGFGTNEEEIINILTTRSNAQRQQIKSKYETEFGRDLIDDLKSELGGKFEDVIIGLMTPLVEYLCQHLHDAMAGMGTDEDTLTEILCTKSNEEMHAIVKAYENKYGRPLAEQMCSETSGHYRRLLTLIVTGVRDAAGTVDPGRAKEAAAELYAAGEAKLGTDEEVFNRIMAHSSFDQLSLVFEEYKELSGQTIEQAIKHEMDDELHDAMMALVECVQSPAAYFANRLYKAMDGMGTDDTTLIRIVVSRSEIDLGSIKDEFERIYNRTLSSAITPIPTVVPVSPFDAAADSQTLRAAMKGFGTNEEEIINILTTRSNAQRQQIKSKYETEFGRDLIDDLKSELGGKFEDVIIGLMTPLVEYLCQHLHDAMAGMGTDEDTLTEILCTKSNEEMHAIVKAYENKYGRPLAEQMCSETSGHYRRLLTLIVTGVRDAAGTVDPGRAKEAAAELYAAGEAKLGTDEEVFNRIMAHSSFDQLSLVFEEYKELSGQTIEQAIKHEMDDELHDAMMALVECVQSPAAYFANRLYKAMDGMGTDDTTLIRIVVSRSEIDLGSIKDEFERIYNRTLSSAITSETSGDYKRALIALLGGV</sequence>
<evidence type="ECO:0000256" key="8">
    <source>
        <dbReference type="ARBA" id="ARBA00023329"/>
    </source>
</evidence>
<dbReference type="FunFam" id="1.10.220.10:FF:000004">
    <property type="entry name" value="Annexin"/>
    <property type="match status" value="2"/>
</dbReference>
<dbReference type="PROSITE" id="PS51897">
    <property type="entry name" value="ANNEXIN_2"/>
    <property type="match status" value="8"/>
</dbReference>
<dbReference type="AlphaFoldDB" id="A0A1B0APR2"/>
<dbReference type="FunFam" id="1.10.220.10:FF:000001">
    <property type="entry name" value="Annexin"/>
    <property type="match status" value="2"/>
</dbReference>
<evidence type="ECO:0000256" key="10">
    <source>
        <dbReference type="RuleBase" id="RU003540"/>
    </source>
</evidence>
<keyword evidence="6 10" id="KW-0041">Annexin</keyword>
<dbReference type="GO" id="GO:0005544">
    <property type="term" value="F:calcium-dependent phospholipid binding"/>
    <property type="evidence" value="ECO:0007669"/>
    <property type="project" value="UniProtKB-KW"/>
</dbReference>
<keyword evidence="8" id="KW-0968">Cytoplasmic vesicle</keyword>
<dbReference type="InterPro" id="IPR018502">
    <property type="entry name" value="Annexin_repeat"/>
</dbReference>
<name>A0A1B0APR2_9MUSC</name>
<dbReference type="InterPro" id="IPR037104">
    <property type="entry name" value="Annexin_sf"/>
</dbReference>
<keyword evidence="2" id="KW-0597">Phosphoprotein</keyword>
<dbReference type="PROSITE" id="PS00223">
    <property type="entry name" value="ANNEXIN_1"/>
    <property type="match status" value="2"/>
</dbReference>
<dbReference type="SMART" id="SM00335">
    <property type="entry name" value="ANX"/>
    <property type="match status" value="8"/>
</dbReference>
<dbReference type="GO" id="GO:0001786">
    <property type="term" value="F:phosphatidylserine binding"/>
    <property type="evidence" value="ECO:0007669"/>
    <property type="project" value="TreeGrafter"/>
</dbReference>
<dbReference type="GO" id="GO:0005886">
    <property type="term" value="C:plasma membrane"/>
    <property type="evidence" value="ECO:0007669"/>
    <property type="project" value="TreeGrafter"/>
</dbReference>
<dbReference type="PANTHER" id="PTHR10502:SF177">
    <property type="entry name" value="ANNEXIN B10"/>
    <property type="match status" value="1"/>
</dbReference>
<dbReference type="InterPro" id="IPR018252">
    <property type="entry name" value="Annexin_repeat_CS"/>
</dbReference>
<evidence type="ECO:0000256" key="1">
    <source>
        <dbReference type="ARBA" id="ARBA00007831"/>
    </source>
</evidence>
<dbReference type="EnsemblMetazoa" id="GPPI004143-RA">
    <property type="protein sequence ID" value="GPPI004143-PA"/>
    <property type="gene ID" value="GPPI004143"/>
</dbReference>
<dbReference type="GO" id="GO:0005634">
    <property type="term" value="C:nucleus"/>
    <property type="evidence" value="ECO:0007669"/>
    <property type="project" value="TreeGrafter"/>
</dbReference>
<evidence type="ECO:0000256" key="3">
    <source>
        <dbReference type="ARBA" id="ARBA00022737"/>
    </source>
</evidence>